<evidence type="ECO:0000256" key="9">
    <source>
        <dbReference type="ARBA" id="ARBA00023268"/>
    </source>
</evidence>
<dbReference type="InterPro" id="IPR050396">
    <property type="entry name" value="Glycosyltr_51/Transpeptidase"/>
</dbReference>
<name>A0ABT8Y8I4_9SPHN</name>
<dbReference type="PANTHER" id="PTHR32282:SF33">
    <property type="entry name" value="PEPTIDOGLYCAN GLYCOSYLTRANSFERASE"/>
    <property type="match status" value="1"/>
</dbReference>
<dbReference type="Pfam" id="PF00905">
    <property type="entry name" value="Transpeptidase"/>
    <property type="match status" value="1"/>
</dbReference>
<feature type="domain" description="Penicillin-binding protein transpeptidase" evidence="12">
    <location>
        <begin position="288"/>
        <end position="499"/>
    </location>
</feature>
<dbReference type="Pfam" id="PF00912">
    <property type="entry name" value="Transgly"/>
    <property type="match status" value="1"/>
</dbReference>
<evidence type="ECO:0000259" key="12">
    <source>
        <dbReference type="Pfam" id="PF00905"/>
    </source>
</evidence>
<evidence type="ECO:0000256" key="6">
    <source>
        <dbReference type="ARBA" id="ARBA00022676"/>
    </source>
</evidence>
<dbReference type="SUPFAM" id="SSF56601">
    <property type="entry name" value="beta-lactamase/transpeptidase-like"/>
    <property type="match status" value="1"/>
</dbReference>
<dbReference type="Gene3D" id="1.10.3810.10">
    <property type="entry name" value="Biosynthetic peptidoglycan transglycosylase-like"/>
    <property type="match status" value="1"/>
</dbReference>
<organism evidence="14 15">
    <name type="scientific">Sphingomonas natans</name>
    <dbReference type="NCBI Taxonomy" id="3063330"/>
    <lineage>
        <taxon>Bacteria</taxon>
        <taxon>Pseudomonadati</taxon>
        <taxon>Pseudomonadota</taxon>
        <taxon>Alphaproteobacteria</taxon>
        <taxon>Sphingomonadales</taxon>
        <taxon>Sphingomonadaceae</taxon>
        <taxon>Sphingomonas</taxon>
    </lineage>
</organism>
<reference evidence="14" key="1">
    <citation type="submission" date="2023-07" db="EMBL/GenBank/DDBJ databases">
        <authorList>
            <person name="Kim M."/>
        </authorList>
    </citation>
    <scope>NUCLEOTIDE SEQUENCE</scope>
    <source>
        <strain evidence="14">BIUV-7</strain>
    </source>
</reference>
<dbReference type="Proteomes" id="UP001169764">
    <property type="component" value="Unassembled WGS sequence"/>
</dbReference>
<comment type="similarity">
    <text evidence="3">In the N-terminal section; belongs to the glycosyltransferase 51 family.</text>
</comment>
<keyword evidence="6" id="KW-0328">Glycosyltransferase</keyword>
<evidence type="ECO:0000256" key="2">
    <source>
        <dbReference type="ARBA" id="ARBA00007090"/>
    </source>
</evidence>
<dbReference type="InterPro" id="IPR036950">
    <property type="entry name" value="PBP_transglycosylase"/>
</dbReference>
<dbReference type="EC" id="2.4.99.28" evidence="10"/>
<dbReference type="InterPro" id="IPR001264">
    <property type="entry name" value="Glyco_trans_51"/>
</dbReference>
<comment type="caution">
    <text evidence="14">The sequence shown here is derived from an EMBL/GenBank/DDBJ whole genome shotgun (WGS) entry which is preliminary data.</text>
</comment>
<accession>A0ABT8Y8I4</accession>
<evidence type="ECO:0000256" key="11">
    <source>
        <dbReference type="ARBA" id="ARBA00049902"/>
    </source>
</evidence>
<feature type="domain" description="Glycosyl transferase family 51" evidence="13">
    <location>
        <begin position="37"/>
        <end position="207"/>
    </location>
</feature>
<sequence length="581" mass="62498">MGATVVWLALTIRPSKTARPIVPPSVTLLAANGTVIARKGAITDRPVDVRALPDHVGNAFVAIEDRRFYHHYGLDPRGLARAAWHDLRERRMREGGSTITQQLAKLVYLSSDRSVGRKAREGLIALWLEAWLTKDEILSRYLSDAYFGDNVYGLRAAARHYFSKTPERLTVGEAALLAGLMKAPSRLAPSTNLAGARARAALVTNAMVEAGFIDLVEAKRATAELRLKPADEPVQGSWFSDWVLPSAPANADDVYARTILRTTLDIRLQRLAEAAVKQVRAPGAQVALVAMRTDGRVVAMVGGRNYRVSSFNRATQAKRQPGSTFKLFVYLAALRAGMTPDDLVDDRPITIGNWSPRNSDGQYLGQIPLREAFARSSNVAAVRLSQSVGPRAVITAAHDLGIRSALQPDVGIALGTSGTTLIELASAYAAISGGAYPVRPYGLVPQSSDRSPANLQYLDERERAMLLDLLAAAVNTGTARGAGLTTQVFGKTGTSQDNRDALFVGFAGGLVTAVWMGRDDNKPLPGVAGGGLPAHVWQTFMSDAIGARPAKAKLPRSVDPDDGLGGVIDSVFDRLRHVFHF</sequence>
<evidence type="ECO:0000313" key="14">
    <source>
        <dbReference type="EMBL" id="MDO6414638.1"/>
    </source>
</evidence>
<comment type="pathway">
    <text evidence="1">Cell wall biogenesis; peptidoglycan biosynthesis.</text>
</comment>
<evidence type="ECO:0000256" key="5">
    <source>
        <dbReference type="ARBA" id="ARBA00022670"/>
    </source>
</evidence>
<proteinExistence type="inferred from homology"/>
<dbReference type="InterPro" id="IPR023346">
    <property type="entry name" value="Lysozyme-like_dom_sf"/>
</dbReference>
<evidence type="ECO:0000256" key="1">
    <source>
        <dbReference type="ARBA" id="ARBA00004752"/>
    </source>
</evidence>
<evidence type="ECO:0000256" key="4">
    <source>
        <dbReference type="ARBA" id="ARBA00022645"/>
    </source>
</evidence>
<comment type="catalytic activity">
    <reaction evidence="11">
        <text>[GlcNAc-(1-&gt;4)-Mur2Ac(oyl-L-Ala-gamma-D-Glu-L-Lys-D-Ala-D-Ala)](n)-di-trans,octa-cis-undecaprenyl diphosphate + beta-D-GlcNAc-(1-&gt;4)-Mur2Ac(oyl-L-Ala-gamma-D-Glu-L-Lys-D-Ala-D-Ala)-di-trans,octa-cis-undecaprenyl diphosphate = [GlcNAc-(1-&gt;4)-Mur2Ac(oyl-L-Ala-gamma-D-Glu-L-Lys-D-Ala-D-Ala)](n+1)-di-trans,octa-cis-undecaprenyl diphosphate + di-trans,octa-cis-undecaprenyl diphosphate + H(+)</text>
        <dbReference type="Rhea" id="RHEA:23708"/>
        <dbReference type="Rhea" id="RHEA-COMP:9602"/>
        <dbReference type="Rhea" id="RHEA-COMP:9603"/>
        <dbReference type="ChEBI" id="CHEBI:15378"/>
        <dbReference type="ChEBI" id="CHEBI:58405"/>
        <dbReference type="ChEBI" id="CHEBI:60033"/>
        <dbReference type="ChEBI" id="CHEBI:78435"/>
        <dbReference type="EC" id="2.4.99.28"/>
    </reaction>
</comment>
<evidence type="ECO:0000259" key="13">
    <source>
        <dbReference type="Pfam" id="PF00912"/>
    </source>
</evidence>
<dbReference type="PANTHER" id="PTHR32282">
    <property type="entry name" value="BINDING PROTEIN TRANSPEPTIDASE, PUTATIVE-RELATED"/>
    <property type="match status" value="1"/>
</dbReference>
<keyword evidence="8" id="KW-0378">Hydrolase</keyword>
<gene>
    <name evidence="14" type="ORF">Q4F19_09630</name>
</gene>
<dbReference type="InterPro" id="IPR012338">
    <property type="entry name" value="Beta-lactam/transpept-like"/>
</dbReference>
<evidence type="ECO:0000313" key="15">
    <source>
        <dbReference type="Proteomes" id="UP001169764"/>
    </source>
</evidence>
<evidence type="ECO:0000256" key="3">
    <source>
        <dbReference type="ARBA" id="ARBA00007739"/>
    </source>
</evidence>
<evidence type="ECO:0000256" key="10">
    <source>
        <dbReference type="ARBA" id="ARBA00044770"/>
    </source>
</evidence>
<dbReference type="SUPFAM" id="SSF53955">
    <property type="entry name" value="Lysozyme-like"/>
    <property type="match status" value="1"/>
</dbReference>
<evidence type="ECO:0000256" key="7">
    <source>
        <dbReference type="ARBA" id="ARBA00022679"/>
    </source>
</evidence>
<dbReference type="RefSeq" id="WP_303541933.1">
    <property type="nucleotide sequence ID" value="NZ_JAUOTP010000003.1"/>
</dbReference>
<dbReference type="Gene3D" id="3.40.710.10">
    <property type="entry name" value="DD-peptidase/beta-lactamase superfamily"/>
    <property type="match status" value="1"/>
</dbReference>
<keyword evidence="15" id="KW-1185">Reference proteome</keyword>
<keyword evidence="4" id="KW-0121">Carboxypeptidase</keyword>
<dbReference type="EMBL" id="JAUOTP010000003">
    <property type="protein sequence ID" value="MDO6414638.1"/>
    <property type="molecule type" value="Genomic_DNA"/>
</dbReference>
<keyword evidence="5" id="KW-0645">Protease</keyword>
<dbReference type="InterPro" id="IPR001460">
    <property type="entry name" value="PCN-bd_Tpept"/>
</dbReference>
<protein>
    <recommendedName>
        <fullName evidence="10">peptidoglycan glycosyltransferase</fullName>
        <ecNumber evidence="10">2.4.99.28</ecNumber>
    </recommendedName>
</protein>
<keyword evidence="7" id="KW-0808">Transferase</keyword>
<keyword evidence="9" id="KW-0511">Multifunctional enzyme</keyword>
<comment type="similarity">
    <text evidence="2">In the C-terminal section; belongs to the transpeptidase family.</text>
</comment>
<evidence type="ECO:0000256" key="8">
    <source>
        <dbReference type="ARBA" id="ARBA00022801"/>
    </source>
</evidence>